<name>A0A849SGF5_UNCEI</name>
<organism evidence="1 2">
    <name type="scientific">Eiseniibacteriota bacterium</name>
    <dbReference type="NCBI Taxonomy" id="2212470"/>
    <lineage>
        <taxon>Bacteria</taxon>
        <taxon>Candidatus Eiseniibacteriota</taxon>
    </lineage>
</organism>
<evidence type="ECO:0000313" key="1">
    <source>
        <dbReference type="EMBL" id="NOT33606.1"/>
    </source>
</evidence>
<evidence type="ECO:0008006" key="3">
    <source>
        <dbReference type="Google" id="ProtNLM"/>
    </source>
</evidence>
<dbReference type="EMBL" id="JABFRW010000056">
    <property type="protein sequence ID" value="NOT33606.1"/>
    <property type="molecule type" value="Genomic_DNA"/>
</dbReference>
<comment type="caution">
    <text evidence="1">The sequence shown here is derived from an EMBL/GenBank/DDBJ whole genome shotgun (WGS) entry which is preliminary data.</text>
</comment>
<gene>
    <name evidence="1" type="ORF">HOP12_05475</name>
</gene>
<reference evidence="1 2" key="1">
    <citation type="submission" date="2020-04" db="EMBL/GenBank/DDBJ databases">
        <title>Metagenomic profiling of ammonia- and methane-oxidizing microorganisms in a Dutch drinking water treatment plant.</title>
        <authorList>
            <person name="Poghosyan L."/>
            <person name="Leucker S."/>
        </authorList>
    </citation>
    <scope>NUCLEOTIDE SEQUENCE [LARGE SCALE GENOMIC DNA]</scope>
    <source>
        <strain evidence="1">S-RSF-IL-03</strain>
    </source>
</reference>
<protein>
    <recommendedName>
        <fullName evidence="3">TonB C-terminal domain-containing protein</fullName>
    </recommendedName>
</protein>
<dbReference type="AlphaFoldDB" id="A0A849SGF5"/>
<dbReference type="Proteomes" id="UP000580839">
    <property type="component" value="Unassembled WGS sequence"/>
</dbReference>
<evidence type="ECO:0000313" key="2">
    <source>
        <dbReference type="Proteomes" id="UP000580839"/>
    </source>
</evidence>
<accession>A0A849SGF5</accession>
<sequence length="302" mass="32426">MSRDPSNVARGWAALVLCAAIGLGVAEGAAAPARIRIPGTSLRLGDSLLQVSGAIQLRSQPNDRLASGESAFGAELRYYGEPSAATLVFAADVLTRLEVEMHEPSPHSRDYLEDDLRRRGLRRECASATRNRSRCTWFGALRLQVQMESLRVITVASRLDDASDAIGSSEPGGGGGASGSAVAVRDNPFANSLADALADSTPVLPDTLSLNEENPEGYTPPKLVKTIFARIPDDLRTSVERGSVGVLALVGLDGKVIYAEPLYGPEPLYPTVLTALKSYQFERYKTKAGPTRFWVRLSVWPS</sequence>
<proteinExistence type="predicted"/>